<feature type="transmembrane region" description="Helical" evidence="10">
    <location>
        <begin position="128"/>
        <end position="149"/>
    </location>
</feature>
<keyword evidence="8" id="KW-0675">Receptor</keyword>
<evidence type="ECO:0000256" key="7">
    <source>
        <dbReference type="ARBA" id="ARBA00023136"/>
    </source>
</evidence>
<dbReference type="GO" id="GO:0007165">
    <property type="term" value="P:signal transduction"/>
    <property type="evidence" value="ECO:0007669"/>
    <property type="project" value="UniProtKB-KW"/>
</dbReference>
<evidence type="ECO:0000256" key="10">
    <source>
        <dbReference type="SAM" id="Phobius"/>
    </source>
</evidence>
<dbReference type="GO" id="GO:0004984">
    <property type="term" value="F:olfactory receptor activity"/>
    <property type="evidence" value="ECO:0007669"/>
    <property type="project" value="InterPro"/>
</dbReference>
<dbReference type="GO" id="GO:0005549">
    <property type="term" value="F:odorant binding"/>
    <property type="evidence" value="ECO:0007669"/>
    <property type="project" value="InterPro"/>
</dbReference>
<dbReference type="InterPro" id="IPR004117">
    <property type="entry name" value="7tm6_olfct_rcpt"/>
</dbReference>
<feature type="transmembrane region" description="Helical" evidence="10">
    <location>
        <begin position="535"/>
        <end position="556"/>
    </location>
</feature>
<evidence type="ECO:0000256" key="5">
    <source>
        <dbReference type="ARBA" id="ARBA00022725"/>
    </source>
</evidence>
<reference evidence="11" key="1">
    <citation type="submission" date="2021-03" db="EMBL/GenBank/DDBJ databases">
        <title>Chromosome level genome of the anhydrobiotic midge Polypedilum vanderplanki.</title>
        <authorList>
            <person name="Yoshida Y."/>
            <person name="Kikawada T."/>
            <person name="Gusev O."/>
        </authorList>
    </citation>
    <scope>NUCLEOTIDE SEQUENCE</scope>
    <source>
        <strain evidence="11">NIAS01</strain>
        <tissue evidence="11">Whole body or cell culture</tissue>
    </source>
</reference>
<proteinExistence type="predicted"/>
<keyword evidence="5" id="KW-0552">Olfaction</keyword>
<feature type="transmembrane region" description="Helical" evidence="10">
    <location>
        <begin position="643"/>
        <end position="663"/>
    </location>
</feature>
<gene>
    <name evidence="11" type="ORF">PVAND_000923</name>
</gene>
<evidence type="ECO:0000313" key="11">
    <source>
        <dbReference type="EMBL" id="KAG5670675.1"/>
    </source>
</evidence>
<organism evidence="11 12">
    <name type="scientific">Polypedilum vanderplanki</name>
    <name type="common">Sleeping chironomid midge</name>
    <dbReference type="NCBI Taxonomy" id="319348"/>
    <lineage>
        <taxon>Eukaryota</taxon>
        <taxon>Metazoa</taxon>
        <taxon>Ecdysozoa</taxon>
        <taxon>Arthropoda</taxon>
        <taxon>Hexapoda</taxon>
        <taxon>Insecta</taxon>
        <taxon>Pterygota</taxon>
        <taxon>Neoptera</taxon>
        <taxon>Endopterygota</taxon>
        <taxon>Diptera</taxon>
        <taxon>Nematocera</taxon>
        <taxon>Chironomoidea</taxon>
        <taxon>Chironomidae</taxon>
        <taxon>Chironominae</taxon>
        <taxon>Polypedilum</taxon>
        <taxon>Polypedilum</taxon>
    </lineage>
</organism>
<evidence type="ECO:0000256" key="6">
    <source>
        <dbReference type="ARBA" id="ARBA00022989"/>
    </source>
</evidence>
<evidence type="ECO:0000256" key="9">
    <source>
        <dbReference type="ARBA" id="ARBA00023224"/>
    </source>
</evidence>
<keyword evidence="7 10" id="KW-0472">Membrane</keyword>
<feature type="transmembrane region" description="Helical" evidence="10">
    <location>
        <begin position="401"/>
        <end position="420"/>
    </location>
</feature>
<keyword evidence="3" id="KW-0716">Sensory transduction</keyword>
<feature type="transmembrane region" description="Helical" evidence="10">
    <location>
        <begin position="494"/>
        <end position="515"/>
    </location>
</feature>
<evidence type="ECO:0000256" key="1">
    <source>
        <dbReference type="ARBA" id="ARBA00004651"/>
    </source>
</evidence>
<dbReference type="GO" id="GO:0005886">
    <property type="term" value="C:plasma membrane"/>
    <property type="evidence" value="ECO:0007669"/>
    <property type="project" value="UniProtKB-SubCell"/>
</dbReference>
<evidence type="ECO:0000313" key="12">
    <source>
        <dbReference type="Proteomes" id="UP001107558"/>
    </source>
</evidence>
<evidence type="ECO:0000256" key="3">
    <source>
        <dbReference type="ARBA" id="ARBA00022606"/>
    </source>
</evidence>
<name>A0A9J6BMK2_POLVA</name>
<keyword evidence="2" id="KW-1003">Cell membrane</keyword>
<evidence type="ECO:0000256" key="2">
    <source>
        <dbReference type="ARBA" id="ARBA00022475"/>
    </source>
</evidence>
<evidence type="ECO:0000256" key="4">
    <source>
        <dbReference type="ARBA" id="ARBA00022692"/>
    </source>
</evidence>
<keyword evidence="12" id="KW-1185">Reference proteome</keyword>
<feature type="transmembrane region" description="Helical" evidence="10">
    <location>
        <begin position="432"/>
        <end position="451"/>
    </location>
</feature>
<feature type="transmembrane region" description="Helical" evidence="10">
    <location>
        <begin position="669"/>
        <end position="692"/>
    </location>
</feature>
<accession>A0A9J6BMK2</accession>
<comment type="caution">
    <text evidence="11">The sequence shown here is derived from an EMBL/GenBank/DDBJ whole genome shotgun (WGS) entry which is preliminary data.</text>
</comment>
<protein>
    <recommendedName>
        <fullName evidence="13">Odorant receptor</fullName>
    </recommendedName>
</protein>
<dbReference type="Proteomes" id="UP001107558">
    <property type="component" value="Chromosome 3"/>
</dbReference>
<feature type="transmembrane region" description="Helical" evidence="10">
    <location>
        <begin position="278"/>
        <end position="299"/>
    </location>
</feature>
<sequence length="763" mass="88872">MKPSEKFTEIYNYSVSFGKVLGFDMTKSKFKLNIRSATVVIYIILTEIMIFHSIYDNWPHFAKIIHALTTEGGLIIQFSRITCFALFREFQQQISVNTLNNLRNFEVNHRYSEILNKSLRQLELVIKIYVLISIVNYTFSSIFSVYQFLVNGKYELQVLIYMPFINHEEVYGYLFNFFFQCGIAFLAYDGLLTYDLFPIMYSFHVKGHAEILIEKLKEFENDLKQVKNESTEILPSTSKKIQQKQENSQTDVKKKLIKFINEYEFYAKYVKELNEYQVINSFVSTAIIAIALCFGVYIMTKVSFSSGLTVTGSDLIEMILPCAYGTLVAYQNKKLLKAINSFPWYELPLESQKIYLQFIQICQNTPKIETMIFDLFNFASEFGKKIGYNTTQSEFSINHRMLITTLYGFLGQIMIFNTIYDNWPQLDKIIQALLFQGAFIIINVRIICYAFERELQSHIPVISLKIIQRYEENHRFSELLHKNLDQNKKVVKTYIFISTFLFGITAIVLSLQIILTGKLQQQALVYLPYLDHENAIGYFINFVFLCGISILGFLGFMPYDLFLIIYGFTVKGHADILIEMLKEFENDIKSETDENLIILPSTSNETFQELRNTQNDFKKLLNFIKEYELYWNYVNEFNCFQSIISFISIGVIAVALCISLYMITKISFVTGISASGIYVCQMILPCVVGAMITNQNFRLLDAVNNFPWYDLSINNQKIFLQIIQIFQNIPSLKIIIFDELNLELLKNVVNASYSYYVFLNKMT</sequence>
<keyword evidence="9" id="KW-0807">Transducer</keyword>
<keyword evidence="6 10" id="KW-1133">Transmembrane helix</keyword>
<comment type="subcellular location">
    <subcellularLocation>
        <location evidence="1">Cell membrane</location>
        <topology evidence="1">Multi-pass membrane protein</topology>
    </subcellularLocation>
</comment>
<feature type="transmembrane region" description="Helical" evidence="10">
    <location>
        <begin position="37"/>
        <end position="55"/>
    </location>
</feature>
<dbReference type="AlphaFoldDB" id="A0A9J6BMK2"/>
<evidence type="ECO:0008006" key="13">
    <source>
        <dbReference type="Google" id="ProtNLM"/>
    </source>
</evidence>
<dbReference type="PANTHER" id="PTHR21137:SF35">
    <property type="entry name" value="ODORANT RECEPTOR 19A-RELATED"/>
    <property type="match status" value="1"/>
</dbReference>
<dbReference type="PANTHER" id="PTHR21137">
    <property type="entry name" value="ODORANT RECEPTOR"/>
    <property type="match status" value="1"/>
</dbReference>
<dbReference type="Pfam" id="PF02949">
    <property type="entry name" value="7tm_6"/>
    <property type="match status" value="2"/>
</dbReference>
<keyword evidence="4 10" id="KW-0812">Transmembrane</keyword>
<dbReference type="EMBL" id="JADBJN010000003">
    <property type="protein sequence ID" value="KAG5670675.1"/>
    <property type="molecule type" value="Genomic_DNA"/>
</dbReference>
<evidence type="ECO:0000256" key="8">
    <source>
        <dbReference type="ARBA" id="ARBA00023170"/>
    </source>
</evidence>
<feature type="transmembrane region" description="Helical" evidence="10">
    <location>
        <begin position="170"/>
        <end position="188"/>
    </location>
</feature>